<dbReference type="InterPro" id="IPR000587">
    <property type="entry name" value="Creatinase_N"/>
</dbReference>
<dbReference type="SUPFAM" id="SSF55920">
    <property type="entry name" value="Creatinase/aminopeptidase"/>
    <property type="match status" value="1"/>
</dbReference>
<dbReference type="InterPro" id="IPR029149">
    <property type="entry name" value="Creatin/AminoP/Spt16_N"/>
</dbReference>
<dbReference type="AlphaFoldDB" id="A0A931GIB3"/>
<dbReference type="Proteomes" id="UP000614047">
    <property type="component" value="Unassembled WGS sequence"/>
</dbReference>
<evidence type="ECO:0000313" key="7">
    <source>
        <dbReference type="Proteomes" id="UP000614047"/>
    </source>
</evidence>
<dbReference type="Pfam" id="PF01321">
    <property type="entry name" value="Creatinase_N"/>
    <property type="match status" value="1"/>
</dbReference>
<accession>A0A931GIB3</accession>
<evidence type="ECO:0000256" key="2">
    <source>
        <dbReference type="ARBA" id="ARBA00022801"/>
    </source>
</evidence>
<dbReference type="InterPro" id="IPR000994">
    <property type="entry name" value="Pept_M24"/>
</dbReference>
<keyword evidence="6" id="KW-0031">Aminopeptidase</keyword>
<evidence type="ECO:0000313" key="6">
    <source>
        <dbReference type="EMBL" id="MBG6088398.1"/>
    </source>
</evidence>
<organism evidence="6 7">
    <name type="scientific">Actinomadura viridis</name>
    <dbReference type="NCBI Taxonomy" id="58110"/>
    <lineage>
        <taxon>Bacteria</taxon>
        <taxon>Bacillati</taxon>
        <taxon>Actinomycetota</taxon>
        <taxon>Actinomycetes</taxon>
        <taxon>Streptosporangiales</taxon>
        <taxon>Thermomonosporaceae</taxon>
        <taxon>Actinomadura</taxon>
    </lineage>
</organism>
<dbReference type="GO" id="GO:0046872">
    <property type="term" value="F:metal ion binding"/>
    <property type="evidence" value="ECO:0007669"/>
    <property type="project" value="UniProtKB-KW"/>
</dbReference>
<dbReference type="InterPro" id="IPR001131">
    <property type="entry name" value="Peptidase_M24B_aminopep-P_CS"/>
</dbReference>
<dbReference type="PANTHER" id="PTHR46112">
    <property type="entry name" value="AMINOPEPTIDASE"/>
    <property type="match status" value="1"/>
</dbReference>
<reference evidence="6" key="1">
    <citation type="submission" date="2020-11" db="EMBL/GenBank/DDBJ databases">
        <title>Sequencing the genomes of 1000 actinobacteria strains.</title>
        <authorList>
            <person name="Klenk H.-P."/>
        </authorList>
    </citation>
    <scope>NUCLEOTIDE SEQUENCE</scope>
    <source>
        <strain evidence="6">DSM 43175</strain>
    </source>
</reference>
<keyword evidence="1 3" id="KW-0479">Metal-binding</keyword>
<dbReference type="InterPro" id="IPR036005">
    <property type="entry name" value="Creatinase/aminopeptidase-like"/>
</dbReference>
<comment type="caution">
    <text evidence="6">The sequence shown here is derived from an EMBL/GenBank/DDBJ whole genome shotgun (WGS) entry which is preliminary data.</text>
</comment>
<dbReference type="GO" id="GO:0004177">
    <property type="term" value="F:aminopeptidase activity"/>
    <property type="evidence" value="ECO:0007669"/>
    <property type="project" value="UniProtKB-KW"/>
</dbReference>
<sequence length="358" mass="38071">MGEQHQRRREALAARIAAETDAVLITRLVNVRYLTGLASSNAALLVRADGTAVLATDSRYRGTAARVCPDLELVVERPTAETLTSRAAGDGVRRLGFEAHAVTVAKHAALAALDGDLELRPAGEPVEDLRRVKDEDELALLREACAITDRAFAALLPSLGPGRTEREVAVALDRHMVDLGAERPAFETIVASGPNGAIPHHRPGDRVLTRGDLVTFDFGALHGGYHADMTRTVALGEPAGWQRDLYDLVHRAQLAGVGAAVPGAETKDVDAAARTVIADAGHGEHFPHGLGHGVGLEIHEAPLMGYDKTGKLMDRVPITAEPGVYLDGRGGVRIEDTLVVRTSGPELLTETTKDLLVL</sequence>
<keyword evidence="6" id="KW-0645">Protease</keyword>
<dbReference type="Gene3D" id="3.40.350.10">
    <property type="entry name" value="Creatinase/prolidase N-terminal domain"/>
    <property type="match status" value="1"/>
</dbReference>
<dbReference type="EMBL" id="JADOUA010000001">
    <property type="protein sequence ID" value="MBG6088398.1"/>
    <property type="molecule type" value="Genomic_DNA"/>
</dbReference>
<evidence type="ECO:0000256" key="1">
    <source>
        <dbReference type="ARBA" id="ARBA00022723"/>
    </source>
</evidence>
<gene>
    <name evidence="6" type="ORF">IW256_002511</name>
</gene>
<dbReference type="InterPro" id="IPR050659">
    <property type="entry name" value="Peptidase_M24B"/>
</dbReference>
<dbReference type="SUPFAM" id="SSF53092">
    <property type="entry name" value="Creatinase/prolidase N-terminal domain"/>
    <property type="match status" value="1"/>
</dbReference>
<proteinExistence type="inferred from homology"/>
<dbReference type="PROSITE" id="PS00491">
    <property type="entry name" value="PROLINE_PEPTIDASE"/>
    <property type="match status" value="1"/>
</dbReference>
<evidence type="ECO:0000259" key="4">
    <source>
        <dbReference type="Pfam" id="PF00557"/>
    </source>
</evidence>
<evidence type="ECO:0000259" key="5">
    <source>
        <dbReference type="Pfam" id="PF01321"/>
    </source>
</evidence>
<feature type="domain" description="Creatinase N-terminal" evidence="5">
    <location>
        <begin position="10"/>
        <end position="132"/>
    </location>
</feature>
<keyword evidence="7" id="KW-1185">Reference proteome</keyword>
<evidence type="ECO:0000256" key="3">
    <source>
        <dbReference type="RuleBase" id="RU000590"/>
    </source>
</evidence>
<dbReference type="RefSeq" id="WP_197011124.1">
    <property type="nucleotide sequence ID" value="NZ_BAABES010000020.1"/>
</dbReference>
<dbReference type="CDD" id="cd01092">
    <property type="entry name" value="APP-like"/>
    <property type="match status" value="1"/>
</dbReference>
<keyword evidence="2" id="KW-0378">Hydrolase</keyword>
<name>A0A931GIB3_9ACTN</name>
<protein>
    <submittedName>
        <fullName evidence="6">Xaa-Pro aminopeptidase</fullName>
    </submittedName>
</protein>
<comment type="similarity">
    <text evidence="3">Belongs to the peptidase M24B family.</text>
</comment>
<dbReference type="Gene3D" id="3.90.230.10">
    <property type="entry name" value="Creatinase/methionine aminopeptidase superfamily"/>
    <property type="match status" value="1"/>
</dbReference>
<dbReference type="Pfam" id="PF00557">
    <property type="entry name" value="Peptidase_M24"/>
    <property type="match status" value="1"/>
</dbReference>
<dbReference type="PANTHER" id="PTHR46112:SF8">
    <property type="entry name" value="CYTOPLASMIC PEPTIDASE PEPQ-RELATED"/>
    <property type="match status" value="1"/>
</dbReference>
<feature type="domain" description="Peptidase M24" evidence="4">
    <location>
        <begin position="140"/>
        <end position="341"/>
    </location>
</feature>